<comment type="caution">
    <text evidence="2">The sequence shown here is derived from an EMBL/GenBank/DDBJ whole genome shotgun (WGS) entry which is preliminary data.</text>
</comment>
<evidence type="ECO:0000313" key="3">
    <source>
        <dbReference type="Proteomes" id="UP001628179"/>
    </source>
</evidence>
<evidence type="ECO:0000259" key="1">
    <source>
        <dbReference type="PROSITE" id="PS51462"/>
    </source>
</evidence>
<keyword evidence="3" id="KW-1185">Reference proteome</keyword>
<gene>
    <name evidence="2" type="ORF">MFIFM68171_02201</name>
</gene>
<name>A0ABQ0G2J6_9PEZI</name>
<dbReference type="InterPro" id="IPR000086">
    <property type="entry name" value="NUDIX_hydrolase_dom"/>
</dbReference>
<dbReference type="GeneID" id="98172946"/>
<feature type="domain" description="Nudix hydrolase" evidence="1">
    <location>
        <begin position="1"/>
        <end position="132"/>
    </location>
</feature>
<dbReference type="RefSeq" id="XP_070913724.1">
    <property type="nucleotide sequence ID" value="XM_071057623.1"/>
</dbReference>
<organism evidence="2 3">
    <name type="scientific">Madurella fahalii</name>
    <dbReference type="NCBI Taxonomy" id="1157608"/>
    <lineage>
        <taxon>Eukaryota</taxon>
        <taxon>Fungi</taxon>
        <taxon>Dikarya</taxon>
        <taxon>Ascomycota</taxon>
        <taxon>Pezizomycotina</taxon>
        <taxon>Sordariomycetes</taxon>
        <taxon>Sordariomycetidae</taxon>
        <taxon>Sordariales</taxon>
        <taxon>Sordariales incertae sedis</taxon>
        <taxon>Madurella</taxon>
    </lineage>
</organism>
<dbReference type="EMBL" id="BAAFSV010000001">
    <property type="protein sequence ID" value="GAB1311991.1"/>
    <property type="molecule type" value="Genomic_DNA"/>
</dbReference>
<dbReference type="Pfam" id="PF00293">
    <property type="entry name" value="NUDIX"/>
    <property type="match status" value="1"/>
</dbReference>
<sequence length="144" mass="16133">MTKSSSEQPLAAHEVYFPNIFELPSGKVDQEDRSLRHALVREVKEETGLDVTDVIAKLEPMIYKTEKTVTSDTGEDILVSKTAIQLNYVVSVTDGAVQLSAEEHSESAWATEEMLEGLNITRRIPTYPSNHPTGYPRGVWRDRS</sequence>
<dbReference type="InterPro" id="IPR015797">
    <property type="entry name" value="NUDIX_hydrolase-like_dom_sf"/>
</dbReference>
<reference evidence="2 3" key="1">
    <citation type="submission" date="2024-09" db="EMBL/GenBank/DDBJ databases">
        <title>Itraconazole resistance in Madurella fahalii resulting from another homologue of gene encoding cytochrome P450 14-alpha sterol demethylase (CYP51).</title>
        <authorList>
            <person name="Yoshioka I."/>
            <person name="Fahal A.H."/>
            <person name="Kaneko S."/>
            <person name="Yaguchi T."/>
        </authorList>
    </citation>
    <scope>NUCLEOTIDE SEQUENCE [LARGE SCALE GENOMIC DNA]</scope>
    <source>
        <strain evidence="2 3">IFM 68171</strain>
    </source>
</reference>
<evidence type="ECO:0000313" key="2">
    <source>
        <dbReference type="EMBL" id="GAB1311991.1"/>
    </source>
</evidence>
<dbReference type="SUPFAM" id="SSF55811">
    <property type="entry name" value="Nudix"/>
    <property type="match status" value="1"/>
</dbReference>
<dbReference type="Proteomes" id="UP001628179">
    <property type="component" value="Unassembled WGS sequence"/>
</dbReference>
<proteinExistence type="predicted"/>
<accession>A0ABQ0G2J6</accession>
<protein>
    <recommendedName>
        <fullName evidence="1">Nudix hydrolase domain-containing protein</fullName>
    </recommendedName>
</protein>
<dbReference type="PROSITE" id="PS51462">
    <property type="entry name" value="NUDIX"/>
    <property type="match status" value="1"/>
</dbReference>
<dbReference type="Gene3D" id="3.90.79.10">
    <property type="entry name" value="Nucleoside Triphosphate Pyrophosphohydrolase"/>
    <property type="match status" value="1"/>
</dbReference>